<dbReference type="PANTHER" id="PTHR33317">
    <property type="entry name" value="POLYNUCLEOTIDYL TRANSFERASE, RIBONUCLEASE H-LIKE SUPERFAMILY PROTEIN"/>
    <property type="match status" value="1"/>
</dbReference>
<evidence type="ECO:0000256" key="4">
    <source>
        <dbReference type="ARBA" id="ARBA00022801"/>
    </source>
</evidence>
<comment type="similarity">
    <text evidence="5">Belongs to the YqgF HJR family.</text>
</comment>
<feature type="domain" description="YqgF/RNase H-like" evidence="6">
    <location>
        <begin position="4"/>
        <end position="104"/>
    </location>
</feature>
<dbReference type="InterPro" id="IPR006641">
    <property type="entry name" value="YqgF/RNaseH-like_dom"/>
</dbReference>
<dbReference type="GO" id="GO:0016788">
    <property type="term" value="F:hydrolase activity, acting on ester bonds"/>
    <property type="evidence" value="ECO:0007669"/>
    <property type="project" value="UniProtKB-UniRule"/>
</dbReference>
<name>A0AAT9G448_9ENTR</name>
<dbReference type="InterPro" id="IPR012337">
    <property type="entry name" value="RNaseH-like_sf"/>
</dbReference>
<dbReference type="AlphaFoldDB" id="A0AAT9G448"/>
<dbReference type="GO" id="GO:0005829">
    <property type="term" value="C:cytosol"/>
    <property type="evidence" value="ECO:0007669"/>
    <property type="project" value="TreeGrafter"/>
</dbReference>
<evidence type="ECO:0000313" key="7">
    <source>
        <dbReference type="EMBL" id="BET44477.1"/>
    </source>
</evidence>
<comment type="function">
    <text evidence="5">Could be a nuclease involved in processing of the 5'-end of pre-16S rRNA.</text>
</comment>
<dbReference type="HAMAP" id="MF_00651">
    <property type="entry name" value="Nuclease_YqgF"/>
    <property type="match status" value="1"/>
</dbReference>
<keyword evidence="2 5" id="KW-0690">Ribosome biogenesis</keyword>
<sequence length="142" mass="16507">MKNKIIVGIDFGISSIGVAVGQTLTGSSRPLIRIKVKEENYNWYQFKKIFFDWRPELFIIGISNDMNGKEKYLNKKIYKFADFLHGIFKIPVIFHDERLTTIEAKNFLFTHGGYRMLTKDKIDAVSAVIILNSWMCNNTSYK</sequence>
<dbReference type="InterPro" id="IPR037027">
    <property type="entry name" value="YqgF/RNaseH-like_dom_sf"/>
</dbReference>
<reference evidence="7" key="2">
    <citation type="submission" date="2023-10" db="EMBL/GenBank/DDBJ databases">
        <authorList>
            <person name="Koga R."/>
            <person name="Fukatsu T."/>
        </authorList>
    </citation>
    <scope>NUCLEOTIDE SEQUENCE</scope>
    <source>
        <strain evidence="7">Kw-01</strain>
    </source>
</reference>
<gene>
    <name evidence="7" type="primary">ruvX</name>
    <name evidence="5" type="synonym">yqgF</name>
    <name evidence="7" type="ORF">ACHINZ_1470</name>
</gene>
<comment type="subcellular location">
    <subcellularLocation>
        <location evidence="5">Cytoplasm</location>
    </subcellularLocation>
</comment>
<evidence type="ECO:0000256" key="1">
    <source>
        <dbReference type="ARBA" id="ARBA00022490"/>
    </source>
</evidence>
<dbReference type="Pfam" id="PF03652">
    <property type="entry name" value="RuvX"/>
    <property type="match status" value="1"/>
</dbReference>
<organism evidence="7">
    <name type="scientific">Candidatus Aschnera chinzeii</name>
    <dbReference type="NCBI Taxonomy" id="1485666"/>
    <lineage>
        <taxon>Bacteria</taxon>
        <taxon>Pseudomonadati</taxon>
        <taxon>Pseudomonadota</taxon>
        <taxon>Gammaproteobacteria</taxon>
        <taxon>Enterobacterales</taxon>
        <taxon>Enterobacteriaceae</taxon>
        <taxon>Candidatus Aschnera</taxon>
    </lineage>
</organism>
<reference evidence="7" key="1">
    <citation type="journal article" date="2023" name="Front. Microbiol.">
        <title>Genome analysis of Candidatus Aschnera chinzeii, the bacterial endosymbiont of the blood-sucking bat fly Penicillidia jenynsii (Insecta: Diptera: Nycteribiidae).</title>
        <authorList>
            <person name="Koga R."/>
            <person name="Moriyama M."/>
            <person name="Nozaki T."/>
            <person name="Fukatsu T."/>
        </authorList>
    </citation>
    <scope>NUCLEOTIDE SEQUENCE</scope>
    <source>
        <strain evidence="7">Kw-01</strain>
    </source>
</reference>
<evidence type="ECO:0000256" key="2">
    <source>
        <dbReference type="ARBA" id="ARBA00022517"/>
    </source>
</evidence>
<keyword evidence="4 5" id="KW-0378">Hydrolase</keyword>
<dbReference type="GO" id="GO:0004518">
    <property type="term" value="F:nuclease activity"/>
    <property type="evidence" value="ECO:0007669"/>
    <property type="project" value="UniProtKB-KW"/>
</dbReference>
<dbReference type="EMBL" id="AP028961">
    <property type="protein sequence ID" value="BET44477.1"/>
    <property type="molecule type" value="Genomic_DNA"/>
</dbReference>
<evidence type="ECO:0000259" key="6">
    <source>
        <dbReference type="SMART" id="SM00732"/>
    </source>
</evidence>
<dbReference type="InterPro" id="IPR005227">
    <property type="entry name" value="YqgF"/>
</dbReference>
<dbReference type="NCBIfam" id="TIGR00250">
    <property type="entry name" value="RNAse_H_YqgF"/>
    <property type="match status" value="1"/>
</dbReference>
<dbReference type="GO" id="GO:0000967">
    <property type="term" value="P:rRNA 5'-end processing"/>
    <property type="evidence" value="ECO:0007669"/>
    <property type="project" value="UniProtKB-UniRule"/>
</dbReference>
<dbReference type="SMART" id="SM00732">
    <property type="entry name" value="YqgFc"/>
    <property type="match status" value="1"/>
</dbReference>
<dbReference type="CDD" id="cd16964">
    <property type="entry name" value="YqgF"/>
    <property type="match status" value="1"/>
</dbReference>
<dbReference type="EC" id="3.1.-.-" evidence="5"/>
<evidence type="ECO:0000256" key="3">
    <source>
        <dbReference type="ARBA" id="ARBA00022722"/>
    </source>
</evidence>
<dbReference type="SUPFAM" id="SSF53098">
    <property type="entry name" value="Ribonuclease H-like"/>
    <property type="match status" value="1"/>
</dbReference>
<proteinExistence type="inferred from homology"/>
<keyword evidence="1 5" id="KW-0963">Cytoplasm</keyword>
<keyword evidence="3 5" id="KW-0540">Nuclease</keyword>
<evidence type="ECO:0000256" key="5">
    <source>
        <dbReference type="HAMAP-Rule" id="MF_00651"/>
    </source>
</evidence>
<protein>
    <recommendedName>
        <fullName evidence="5">Putative pre-16S rRNA nuclease</fullName>
        <ecNumber evidence="5">3.1.-.-</ecNumber>
    </recommendedName>
</protein>
<dbReference type="PANTHER" id="PTHR33317:SF4">
    <property type="entry name" value="POLYNUCLEOTIDYL TRANSFERASE, RIBONUCLEASE H-LIKE SUPERFAMILY PROTEIN"/>
    <property type="match status" value="1"/>
</dbReference>
<dbReference type="Gene3D" id="3.30.420.140">
    <property type="entry name" value="YqgF/RNase H-like domain"/>
    <property type="match status" value="1"/>
</dbReference>
<accession>A0AAT9G448</accession>